<accession>A0A2S9IL70</accession>
<dbReference type="InterPro" id="IPR011712">
    <property type="entry name" value="Sig_transdc_His_kin_sub3_dim/P"/>
</dbReference>
<keyword evidence="9" id="KW-1185">Reference proteome</keyword>
<keyword evidence="3" id="KW-0808">Transferase</keyword>
<dbReference type="Gene3D" id="3.30.565.10">
    <property type="entry name" value="Histidine kinase-like ATPase, C-terminal domain"/>
    <property type="match status" value="1"/>
</dbReference>
<comment type="subcellular location">
    <subcellularLocation>
        <location evidence="1">Membrane</location>
    </subcellularLocation>
</comment>
<dbReference type="InterPro" id="IPR032244">
    <property type="entry name" value="LapD_MoxY_N"/>
</dbReference>
<dbReference type="SMART" id="SM00387">
    <property type="entry name" value="HATPase_c"/>
    <property type="match status" value="1"/>
</dbReference>
<evidence type="ECO:0000256" key="5">
    <source>
        <dbReference type="ARBA" id="ARBA00023012"/>
    </source>
</evidence>
<dbReference type="GO" id="GO:0000155">
    <property type="term" value="F:phosphorelay sensor kinase activity"/>
    <property type="evidence" value="ECO:0007669"/>
    <property type="project" value="InterPro"/>
</dbReference>
<evidence type="ECO:0000256" key="3">
    <source>
        <dbReference type="ARBA" id="ARBA00022679"/>
    </source>
</evidence>
<dbReference type="InterPro" id="IPR003594">
    <property type="entry name" value="HATPase_dom"/>
</dbReference>
<evidence type="ECO:0000256" key="4">
    <source>
        <dbReference type="ARBA" id="ARBA00022777"/>
    </source>
</evidence>
<dbReference type="GO" id="GO:0016020">
    <property type="term" value="C:membrane"/>
    <property type="evidence" value="ECO:0007669"/>
    <property type="project" value="UniProtKB-SubCell"/>
</dbReference>
<keyword evidence="6" id="KW-0472">Membrane</keyword>
<dbReference type="InterPro" id="IPR003660">
    <property type="entry name" value="HAMP_dom"/>
</dbReference>
<dbReference type="Pfam" id="PF07730">
    <property type="entry name" value="HisKA_3"/>
    <property type="match status" value="1"/>
</dbReference>
<keyword evidence="5" id="KW-0902">Two-component regulatory system</keyword>
<evidence type="ECO:0000256" key="2">
    <source>
        <dbReference type="ARBA" id="ARBA00022553"/>
    </source>
</evidence>
<reference evidence="8 9" key="1">
    <citation type="submission" date="2018-02" db="EMBL/GenBank/DDBJ databases">
        <title>The draft genome of Phyllobacterium sp. 1N-3.</title>
        <authorList>
            <person name="Liu L."/>
            <person name="Li L."/>
            <person name="Zhang X."/>
            <person name="Wang T."/>
            <person name="Liang L."/>
        </authorList>
    </citation>
    <scope>NUCLEOTIDE SEQUENCE [LARGE SCALE GENOMIC DNA]</scope>
    <source>
        <strain evidence="8 9">1N-3</strain>
    </source>
</reference>
<dbReference type="AlphaFoldDB" id="A0A2S9IL70"/>
<dbReference type="PANTHER" id="PTHR24421">
    <property type="entry name" value="NITRATE/NITRITE SENSOR PROTEIN NARX-RELATED"/>
    <property type="match status" value="1"/>
</dbReference>
<evidence type="ECO:0000256" key="6">
    <source>
        <dbReference type="SAM" id="Phobius"/>
    </source>
</evidence>
<keyword evidence="4" id="KW-0418">Kinase</keyword>
<evidence type="ECO:0000256" key="1">
    <source>
        <dbReference type="ARBA" id="ARBA00004370"/>
    </source>
</evidence>
<keyword evidence="2" id="KW-0597">Phosphoprotein</keyword>
<dbReference type="Gene3D" id="1.20.5.1930">
    <property type="match status" value="1"/>
</dbReference>
<proteinExistence type="predicted"/>
<dbReference type="Pfam" id="PF02518">
    <property type="entry name" value="HATPase_c"/>
    <property type="match status" value="1"/>
</dbReference>
<evidence type="ECO:0000259" key="7">
    <source>
        <dbReference type="PROSITE" id="PS50885"/>
    </source>
</evidence>
<dbReference type="PANTHER" id="PTHR24421:SF58">
    <property type="entry name" value="SIGNAL TRANSDUCTION HISTIDINE-PROTEIN KINASE_PHOSPHATASE UHPB"/>
    <property type="match status" value="1"/>
</dbReference>
<feature type="transmembrane region" description="Helical" evidence="6">
    <location>
        <begin position="36"/>
        <end position="61"/>
    </location>
</feature>
<dbReference type="RefSeq" id="WP_105744551.1">
    <property type="nucleotide sequence ID" value="NZ_PVBR01000022.1"/>
</dbReference>
<feature type="domain" description="HAMP" evidence="7">
    <location>
        <begin position="210"/>
        <end position="262"/>
    </location>
</feature>
<evidence type="ECO:0000313" key="9">
    <source>
        <dbReference type="Proteomes" id="UP000239434"/>
    </source>
</evidence>
<dbReference type="Pfam" id="PF16448">
    <property type="entry name" value="LapD_MoxY_N"/>
    <property type="match status" value="1"/>
</dbReference>
<dbReference type="GO" id="GO:0046983">
    <property type="term" value="F:protein dimerization activity"/>
    <property type="evidence" value="ECO:0007669"/>
    <property type="project" value="InterPro"/>
</dbReference>
<dbReference type="CDD" id="cd16917">
    <property type="entry name" value="HATPase_UhpB-NarQ-NarX-like"/>
    <property type="match status" value="1"/>
</dbReference>
<name>A0A2S9IL70_9HYPH</name>
<sequence>MKQESDTLAPGGMGLSITHETISGRMTRWLWNDRSIQWQLLATFLLINLVAGIAAAVTVVYNAQRATEIEIVASMEVAERFVRGSVSRLVQANNQSPAMDDLLQISNLRHVRIQVFDNKNHLVSSLPAATSIDESEEESEVPQWFSALIKVDDLRREVPITSGNSRLGTVVLLGEASDEVAEVWQDVTDLAIVAIILDLTVIAALYLALGRILHPLTDVSTGLCELEEGHFRHHLARPKVRELQQIVDRFNALADHLATAKADNARINRRLITVQDDERRQVAMELHDELGPCVFGIGSKIASLKRLSGSMRGEIAEKIRKRVDELGEITEKIRTMNRDLLRRLRPMALGNAPLADVLAGLLADFERHGAPCSFSLKTGGLARSYGDCIDLTAYRCIQESITNAIQHAQASHVVVELLEHTRPAINGFASAASIELHCMVRDNGRGIAPGTQAGFGLTGIEERVRAIGGSFSITNPRDGGTLVDISLPLEEQRPFAPGLDQQAEGEI</sequence>
<dbReference type="SUPFAM" id="SSF55874">
    <property type="entry name" value="ATPase domain of HSP90 chaperone/DNA topoisomerase II/histidine kinase"/>
    <property type="match status" value="1"/>
</dbReference>
<keyword evidence="6" id="KW-0812">Transmembrane</keyword>
<feature type="transmembrane region" description="Helical" evidence="6">
    <location>
        <begin position="190"/>
        <end position="209"/>
    </location>
</feature>
<comment type="caution">
    <text evidence="8">The sequence shown here is derived from an EMBL/GenBank/DDBJ whole genome shotgun (WGS) entry which is preliminary data.</text>
</comment>
<dbReference type="Proteomes" id="UP000239434">
    <property type="component" value="Unassembled WGS sequence"/>
</dbReference>
<protein>
    <recommendedName>
        <fullName evidence="7">HAMP domain-containing protein</fullName>
    </recommendedName>
</protein>
<dbReference type="PROSITE" id="PS50885">
    <property type="entry name" value="HAMP"/>
    <property type="match status" value="1"/>
</dbReference>
<dbReference type="InterPro" id="IPR050482">
    <property type="entry name" value="Sensor_HK_TwoCompSys"/>
</dbReference>
<organism evidence="8 9">
    <name type="scientific">Phyllobacterium phragmitis</name>
    <dbReference type="NCBI Taxonomy" id="2670329"/>
    <lineage>
        <taxon>Bacteria</taxon>
        <taxon>Pseudomonadati</taxon>
        <taxon>Pseudomonadota</taxon>
        <taxon>Alphaproteobacteria</taxon>
        <taxon>Hyphomicrobiales</taxon>
        <taxon>Phyllobacteriaceae</taxon>
        <taxon>Phyllobacterium</taxon>
    </lineage>
</organism>
<keyword evidence="6" id="KW-1133">Transmembrane helix</keyword>
<dbReference type="EMBL" id="PVBR01000022">
    <property type="protein sequence ID" value="PRD41279.1"/>
    <property type="molecule type" value="Genomic_DNA"/>
</dbReference>
<gene>
    <name evidence="8" type="ORF">C5748_22535</name>
</gene>
<dbReference type="InterPro" id="IPR036890">
    <property type="entry name" value="HATPase_C_sf"/>
</dbReference>
<evidence type="ECO:0000313" key="8">
    <source>
        <dbReference type="EMBL" id="PRD41279.1"/>
    </source>
</evidence>